<dbReference type="CDD" id="cd13401">
    <property type="entry name" value="Slt70-like"/>
    <property type="match status" value="1"/>
</dbReference>
<reference evidence="6 7" key="1">
    <citation type="submission" date="2020-04" db="EMBL/GenBank/DDBJ databases">
        <authorList>
            <person name="Zhang R."/>
            <person name="Schippers A."/>
        </authorList>
    </citation>
    <scope>NUCLEOTIDE SEQUENCE [LARGE SCALE GENOMIC DNA]</scope>
    <source>
        <strain evidence="6 7">DSM 109850</strain>
    </source>
</reference>
<keyword evidence="7" id="KW-1185">Reference proteome</keyword>
<dbReference type="InterPro" id="IPR000189">
    <property type="entry name" value="Transglyc_AS"/>
</dbReference>
<accession>A0A7Y0Q3U6</accession>
<dbReference type="Pfam" id="PF01464">
    <property type="entry name" value="SLT"/>
    <property type="match status" value="1"/>
</dbReference>
<name>A0A7Y0Q3U6_9FIRM</name>
<comment type="caution">
    <text evidence="6">The sequence shown here is derived from an EMBL/GenBank/DDBJ whole genome shotgun (WGS) entry which is preliminary data.</text>
</comment>
<gene>
    <name evidence="6" type="ORF">HIJ39_09315</name>
</gene>
<dbReference type="Pfam" id="PF24568">
    <property type="entry name" value="CC_PcsB"/>
    <property type="match status" value="1"/>
</dbReference>
<feature type="domain" description="Peptidoglycan hydrolase PcsB coiled-coil" evidence="5">
    <location>
        <begin position="120"/>
        <end position="168"/>
    </location>
</feature>
<sequence>MAAGPVAYGASLQQLQNQEAQAQRQLAAEEQQYNQTQKAIATTESEMSQLNNALAQAKQRIGSTSVQIAQTDHNIAVTQNLLNSTQAQLTDTEKQLAATTADYNHTTLLLAQTKRSLVHETNLLSGQLQLIEERGSVGYLDVILGAHSFSDFISRAQLLGQLAGQAAHEVNVIKREKAAYTLAQANLKREKLFLSQAAASIAQHKALLVNEQTLLAREREHAVVLKAQAQQEASQVSSGLAQRQQLYSQLQAQRAQLASGMAGLQSRIAGLVAQIQALLSQFNAGGMSRRALYNAMYPLVKPIGDQWGVPPALIIAVITQESGGNAHVVSVAGAVGLMQIEPYTAQDIAHAVGLSASTVDQELYNPEDNVELGTYYLHYLLGMFQGNTALAVAAYNAGPGAVQQYGGIPPYPQTQQYVRNVMALYALYSSY</sequence>
<dbReference type="Gene3D" id="1.10.530.10">
    <property type="match status" value="1"/>
</dbReference>
<dbReference type="GO" id="GO:0000270">
    <property type="term" value="P:peptidoglycan metabolic process"/>
    <property type="evidence" value="ECO:0007669"/>
    <property type="project" value="InterPro"/>
</dbReference>
<feature type="domain" description="Transglycosylase SLT" evidence="4">
    <location>
        <begin position="304"/>
        <end position="407"/>
    </location>
</feature>
<dbReference type="AlphaFoldDB" id="A0A7Y0Q3U6"/>
<evidence type="ECO:0000313" key="7">
    <source>
        <dbReference type="Proteomes" id="UP000533476"/>
    </source>
</evidence>
<evidence type="ECO:0000256" key="1">
    <source>
        <dbReference type="ARBA" id="ARBA00007734"/>
    </source>
</evidence>
<dbReference type="InterPro" id="IPR008258">
    <property type="entry name" value="Transglycosylase_SLT_dom_1"/>
</dbReference>
<dbReference type="InterPro" id="IPR023346">
    <property type="entry name" value="Lysozyme-like_dom_sf"/>
</dbReference>
<protein>
    <submittedName>
        <fullName evidence="6">Transglycosylase SLT domain-containing protein</fullName>
    </submittedName>
</protein>
<keyword evidence="3" id="KW-0175">Coiled coil</keyword>
<evidence type="ECO:0000313" key="6">
    <source>
        <dbReference type="EMBL" id="NMP22549.1"/>
    </source>
</evidence>
<dbReference type="InterPro" id="IPR057309">
    <property type="entry name" value="PcsB_CC"/>
</dbReference>
<dbReference type="SUPFAM" id="SSF53955">
    <property type="entry name" value="Lysozyme-like"/>
    <property type="match status" value="1"/>
</dbReference>
<dbReference type="GO" id="GO:0008933">
    <property type="term" value="F:peptidoglycan lytic transglycosylase activity"/>
    <property type="evidence" value="ECO:0007669"/>
    <property type="project" value="InterPro"/>
</dbReference>
<evidence type="ECO:0000259" key="5">
    <source>
        <dbReference type="Pfam" id="PF24568"/>
    </source>
</evidence>
<dbReference type="GO" id="GO:0016020">
    <property type="term" value="C:membrane"/>
    <property type="evidence" value="ECO:0007669"/>
    <property type="project" value="InterPro"/>
</dbReference>
<keyword evidence="2" id="KW-0732">Signal</keyword>
<organism evidence="6 7">
    <name type="scientific">Sulfobacillus harzensis</name>
    <dbReference type="NCBI Taxonomy" id="2729629"/>
    <lineage>
        <taxon>Bacteria</taxon>
        <taxon>Bacillati</taxon>
        <taxon>Bacillota</taxon>
        <taxon>Clostridia</taxon>
        <taxon>Eubacteriales</taxon>
        <taxon>Clostridiales Family XVII. Incertae Sedis</taxon>
        <taxon>Sulfobacillus</taxon>
    </lineage>
</organism>
<proteinExistence type="inferred from homology"/>
<dbReference type="Gene3D" id="6.10.250.3150">
    <property type="match status" value="1"/>
</dbReference>
<evidence type="ECO:0000256" key="2">
    <source>
        <dbReference type="ARBA" id="ARBA00022729"/>
    </source>
</evidence>
<comment type="similarity">
    <text evidence="1">Belongs to the transglycosylase Slt family.</text>
</comment>
<dbReference type="PANTHER" id="PTHR37423:SF2">
    <property type="entry name" value="MEMBRANE-BOUND LYTIC MUREIN TRANSGLYCOSYLASE C"/>
    <property type="match status" value="1"/>
</dbReference>
<dbReference type="EMBL" id="JABBVZ010000025">
    <property type="protein sequence ID" value="NMP22549.1"/>
    <property type="molecule type" value="Genomic_DNA"/>
</dbReference>
<feature type="coiled-coil region" evidence="3">
    <location>
        <begin position="12"/>
        <end position="102"/>
    </location>
</feature>
<evidence type="ECO:0000256" key="3">
    <source>
        <dbReference type="SAM" id="Coils"/>
    </source>
</evidence>
<dbReference type="PANTHER" id="PTHR37423">
    <property type="entry name" value="SOLUBLE LYTIC MUREIN TRANSGLYCOSYLASE-RELATED"/>
    <property type="match status" value="1"/>
</dbReference>
<dbReference type="PROSITE" id="PS00922">
    <property type="entry name" value="TRANSGLYCOSYLASE"/>
    <property type="match status" value="1"/>
</dbReference>
<evidence type="ECO:0000259" key="4">
    <source>
        <dbReference type="Pfam" id="PF01464"/>
    </source>
</evidence>
<dbReference type="Proteomes" id="UP000533476">
    <property type="component" value="Unassembled WGS sequence"/>
</dbReference>